<organism evidence="1 2">
    <name type="scientific">Lactuca saligna</name>
    <name type="common">Willowleaf lettuce</name>
    <dbReference type="NCBI Taxonomy" id="75948"/>
    <lineage>
        <taxon>Eukaryota</taxon>
        <taxon>Viridiplantae</taxon>
        <taxon>Streptophyta</taxon>
        <taxon>Embryophyta</taxon>
        <taxon>Tracheophyta</taxon>
        <taxon>Spermatophyta</taxon>
        <taxon>Magnoliopsida</taxon>
        <taxon>eudicotyledons</taxon>
        <taxon>Gunneridae</taxon>
        <taxon>Pentapetalae</taxon>
        <taxon>asterids</taxon>
        <taxon>campanulids</taxon>
        <taxon>Asterales</taxon>
        <taxon>Asteraceae</taxon>
        <taxon>Cichorioideae</taxon>
        <taxon>Cichorieae</taxon>
        <taxon>Lactucinae</taxon>
        <taxon>Lactuca</taxon>
    </lineage>
</organism>
<keyword evidence="2" id="KW-1185">Reference proteome</keyword>
<sequence>MIKILEVGLPDETGLGHNFGVMKEISICIGEGYANRTLNSDTIDEIFDLQNSNQFSECSQNPDGFYRQTCMGFQRNLSGAYGQSYSMGDYGFHRDSQYNINGSYNQKTSVASFQISKRCYSGIVNSQVPCYSQPNEKSDKAGEQKGLLEELNAICMDQKLKEVVEFLGLAEQSIS</sequence>
<accession>A0AA35Y9U7</accession>
<name>A0AA35Y9U7_LACSI</name>
<evidence type="ECO:0000313" key="1">
    <source>
        <dbReference type="EMBL" id="CAI9263193.1"/>
    </source>
</evidence>
<gene>
    <name evidence="1" type="ORF">LSALG_LOCUS3893</name>
</gene>
<dbReference type="EMBL" id="OX465086">
    <property type="protein sequence ID" value="CAI9263193.1"/>
    <property type="molecule type" value="Genomic_DNA"/>
</dbReference>
<evidence type="ECO:0000313" key="2">
    <source>
        <dbReference type="Proteomes" id="UP001177003"/>
    </source>
</evidence>
<reference evidence="1" key="1">
    <citation type="submission" date="2023-04" db="EMBL/GenBank/DDBJ databases">
        <authorList>
            <person name="Vijverberg K."/>
            <person name="Xiong W."/>
            <person name="Schranz E."/>
        </authorList>
    </citation>
    <scope>NUCLEOTIDE SEQUENCE</scope>
</reference>
<dbReference type="AlphaFoldDB" id="A0AA35Y9U7"/>
<dbReference type="Proteomes" id="UP001177003">
    <property type="component" value="Chromosome 0"/>
</dbReference>
<protein>
    <submittedName>
        <fullName evidence="1">Uncharacterized protein</fullName>
    </submittedName>
</protein>
<proteinExistence type="predicted"/>